<evidence type="ECO:0000313" key="2">
    <source>
        <dbReference type="Proteomes" id="UP000827986"/>
    </source>
</evidence>
<keyword evidence="2" id="KW-1185">Reference proteome</keyword>
<dbReference type="Proteomes" id="UP000827986">
    <property type="component" value="Unassembled WGS sequence"/>
</dbReference>
<reference evidence="1" key="1">
    <citation type="submission" date="2021-09" db="EMBL/GenBank/DDBJ databases">
        <title>The genome of Mauremys mutica provides insights into the evolution of semi-aquatic lifestyle.</title>
        <authorList>
            <person name="Gong S."/>
            <person name="Gao Y."/>
        </authorList>
    </citation>
    <scope>NUCLEOTIDE SEQUENCE</scope>
    <source>
        <strain evidence="1">MM-2020</strain>
        <tissue evidence="1">Muscle</tissue>
    </source>
</reference>
<organism evidence="1 2">
    <name type="scientific">Mauremys mutica</name>
    <name type="common">yellowpond turtle</name>
    <dbReference type="NCBI Taxonomy" id="74926"/>
    <lineage>
        <taxon>Eukaryota</taxon>
        <taxon>Metazoa</taxon>
        <taxon>Chordata</taxon>
        <taxon>Craniata</taxon>
        <taxon>Vertebrata</taxon>
        <taxon>Euteleostomi</taxon>
        <taxon>Archelosauria</taxon>
        <taxon>Testudinata</taxon>
        <taxon>Testudines</taxon>
        <taxon>Cryptodira</taxon>
        <taxon>Durocryptodira</taxon>
        <taxon>Testudinoidea</taxon>
        <taxon>Geoemydidae</taxon>
        <taxon>Geoemydinae</taxon>
        <taxon>Mauremys</taxon>
    </lineage>
</organism>
<sequence length="102" mass="11729">MYLEMLFMVIKIFSSFKKIQHQCLTQLLPAAVNSTSFLYAKCQILLLQVQKALDGEEQVWFCCTGGVRFLDHAEVIQTSWVLQNTAHSALPWKKLDLNGRRP</sequence>
<proteinExistence type="predicted"/>
<protein>
    <submittedName>
        <fullName evidence="1">Uncharacterized protein</fullName>
    </submittedName>
</protein>
<name>A0A9D3X478_9SAUR</name>
<dbReference type="AlphaFoldDB" id="A0A9D3X478"/>
<dbReference type="EMBL" id="JAHDVG010000482">
    <property type="protein sequence ID" value="KAH1172487.1"/>
    <property type="molecule type" value="Genomic_DNA"/>
</dbReference>
<evidence type="ECO:0000313" key="1">
    <source>
        <dbReference type="EMBL" id="KAH1172487.1"/>
    </source>
</evidence>
<comment type="caution">
    <text evidence="1">The sequence shown here is derived from an EMBL/GenBank/DDBJ whole genome shotgun (WGS) entry which is preliminary data.</text>
</comment>
<accession>A0A9D3X478</accession>
<gene>
    <name evidence="1" type="ORF">KIL84_016326</name>
</gene>